<sequence length="369" mass="38656">MQKTSALTRTILFGTGLTSLFLGLNSSIVSAQVTPFTIQSTGTLSGTLELPAFNPNFNRVTTRVDTDHNGTYFRHGKAVYSSDYVKMKTGTDGSLQYYVDFKGIPVISKNGAIASPVLSGGELQDYKYQGKIDGTKFQAVVQDEFGIKAGFYKGIVTDPKTGKQYEGTFKVTGQGPRYSDPNGGESPTVFDFKSDLPGKPTVTSLEMKNSPLVKLYVEVPADAVPITTTGGSSTTGGGSSSNTNTGGGSTTGVSSTTSGSSSSNTSGSSANHGSSNTGASGNSVTNGNLTNNNSNSIGTDNQIIPPSPINTANNNINSFDSLLPSTIPDIEFSSGNYSKLNPKVGSLSKEREVTIRKKLIGPRSRVLLR</sequence>
<dbReference type="Proteomes" id="UP000053372">
    <property type="component" value="Unassembled WGS sequence"/>
</dbReference>
<reference evidence="3 4" key="1">
    <citation type="journal article" date="2015" name="Genome Announc.">
        <title>Draft Genome of the Euendolithic (true boring) Cyanobacterium Mastigocoleus testarum strain BC008.</title>
        <authorList>
            <person name="Guida B.S."/>
            <person name="Garcia-Pichel F."/>
        </authorList>
    </citation>
    <scope>NUCLEOTIDE SEQUENCE [LARGE SCALE GENOMIC DNA]</scope>
    <source>
        <strain evidence="3 4">BC008</strain>
    </source>
</reference>
<evidence type="ECO:0000313" key="2">
    <source>
        <dbReference type="EMBL" id="KST62504.1"/>
    </source>
</evidence>
<accession>A0A0V7ZWY8</accession>
<feature type="region of interest" description="Disordered" evidence="1">
    <location>
        <begin position="227"/>
        <end position="309"/>
    </location>
</feature>
<keyword evidence="4" id="KW-1185">Reference proteome</keyword>
<gene>
    <name evidence="2" type="ORF">BC008_10055</name>
    <name evidence="3" type="ORF">BC008_35010</name>
</gene>
<organism evidence="3 4">
    <name type="scientific">Mastigocoleus testarum BC008</name>
    <dbReference type="NCBI Taxonomy" id="371196"/>
    <lineage>
        <taxon>Bacteria</taxon>
        <taxon>Bacillati</taxon>
        <taxon>Cyanobacteriota</taxon>
        <taxon>Cyanophyceae</taxon>
        <taxon>Nostocales</taxon>
        <taxon>Hapalosiphonaceae</taxon>
        <taxon>Mastigocoleus</taxon>
    </lineage>
</organism>
<feature type="compositionally biased region" description="Low complexity" evidence="1">
    <location>
        <begin position="251"/>
        <end position="299"/>
    </location>
</feature>
<protein>
    <submittedName>
        <fullName evidence="3">Uncharacterized protein</fullName>
    </submittedName>
</protein>
<proteinExistence type="predicted"/>
<name>A0A0V7ZWY8_9CYAN</name>
<dbReference type="OrthoDB" id="528097at2"/>
<dbReference type="RefSeq" id="WP_036264476.1">
    <property type="nucleotide sequence ID" value="NZ_LMTZ01000035.1"/>
</dbReference>
<evidence type="ECO:0000256" key="1">
    <source>
        <dbReference type="SAM" id="MobiDB-lite"/>
    </source>
</evidence>
<feature type="compositionally biased region" description="Gly residues" evidence="1">
    <location>
        <begin position="233"/>
        <end position="250"/>
    </location>
</feature>
<feature type="compositionally biased region" description="Polar residues" evidence="1">
    <location>
        <begin position="300"/>
        <end position="309"/>
    </location>
</feature>
<dbReference type="EMBL" id="LMTZ01000035">
    <property type="protein sequence ID" value="KST69124.1"/>
    <property type="molecule type" value="Genomic_DNA"/>
</dbReference>
<evidence type="ECO:0000313" key="4">
    <source>
        <dbReference type="Proteomes" id="UP000053372"/>
    </source>
</evidence>
<evidence type="ECO:0000313" key="3">
    <source>
        <dbReference type="EMBL" id="KST69124.1"/>
    </source>
</evidence>
<comment type="caution">
    <text evidence="3">The sequence shown here is derived from an EMBL/GenBank/DDBJ whole genome shotgun (WGS) entry which is preliminary data.</text>
</comment>
<dbReference type="EMBL" id="LMTZ01000154">
    <property type="protein sequence ID" value="KST62504.1"/>
    <property type="molecule type" value="Genomic_DNA"/>
</dbReference>
<dbReference type="AlphaFoldDB" id="A0A0V7ZWY8"/>